<feature type="transmembrane region" description="Helical" evidence="1">
    <location>
        <begin position="197"/>
        <end position="217"/>
    </location>
</feature>
<accession>A0A934NGV0</accession>
<feature type="transmembrane region" description="Helical" evidence="1">
    <location>
        <begin position="252"/>
        <end position="269"/>
    </location>
</feature>
<dbReference type="GO" id="GO:0004175">
    <property type="term" value="F:endopeptidase activity"/>
    <property type="evidence" value="ECO:0007669"/>
    <property type="project" value="UniProtKB-ARBA"/>
</dbReference>
<evidence type="ECO:0000256" key="1">
    <source>
        <dbReference type="SAM" id="Phobius"/>
    </source>
</evidence>
<feature type="transmembrane region" description="Helical" evidence="1">
    <location>
        <begin position="77"/>
        <end position="97"/>
    </location>
</feature>
<evidence type="ECO:0000259" key="2">
    <source>
        <dbReference type="Pfam" id="PF02517"/>
    </source>
</evidence>
<keyword evidence="1" id="KW-0472">Membrane</keyword>
<feature type="domain" description="CAAX prenyl protease 2/Lysostaphin resistance protein A-like" evidence="2">
    <location>
        <begin position="204"/>
        <end position="283"/>
    </location>
</feature>
<organism evidence="3 4">
    <name type="scientific">Candidatus Dormiibacter inghamiae</name>
    <dbReference type="NCBI Taxonomy" id="3127013"/>
    <lineage>
        <taxon>Bacteria</taxon>
        <taxon>Bacillati</taxon>
        <taxon>Candidatus Dormiibacterota</taxon>
        <taxon>Candidatus Dormibacteria</taxon>
        <taxon>Candidatus Dormibacterales</taxon>
        <taxon>Candidatus Dormibacteraceae</taxon>
        <taxon>Candidatus Dormiibacter</taxon>
    </lineage>
</organism>
<dbReference type="GO" id="GO:0008237">
    <property type="term" value="F:metallopeptidase activity"/>
    <property type="evidence" value="ECO:0007669"/>
    <property type="project" value="UniProtKB-KW"/>
</dbReference>
<dbReference type="GO" id="GO:0080120">
    <property type="term" value="P:CAAX-box protein maturation"/>
    <property type="evidence" value="ECO:0007669"/>
    <property type="project" value="UniProtKB-ARBA"/>
</dbReference>
<keyword evidence="1" id="KW-1133">Transmembrane helix</keyword>
<evidence type="ECO:0000313" key="3">
    <source>
        <dbReference type="EMBL" id="MBJ7602662.1"/>
    </source>
</evidence>
<keyword evidence="3" id="KW-0645">Protease</keyword>
<keyword evidence="3" id="KW-0378">Hydrolase</keyword>
<evidence type="ECO:0000313" key="4">
    <source>
        <dbReference type="Proteomes" id="UP000620075"/>
    </source>
</evidence>
<dbReference type="Proteomes" id="UP000620075">
    <property type="component" value="Unassembled WGS sequence"/>
</dbReference>
<sequence>MTGLLTWLALLLLVLGFTLTSLLTLAFAALAGGSSVARHVAGESVAVGIGAVAVAVLFPAVRRLIARVLPIDPGRAVHLTALVLVLLLFGTQLAAGVAVDLVALQGQSGTALQADDLVAQEVPFVLVALCGVGLWIRRDGHASLLRLGLVRPRLWHVLLALAVALLFYAFASGVDVLSNLLTPDLNKEVQKASERLFGHLAASPLGIAAIAVTAGVCEELFFRGALQPRLGLIATSVLFASVHSQYGLSLTVLAVLILSLGLGLLRRYLNTTTSALCHVAYDGLASLSIAGAGIWLIGGGLELLLLAGAAGAWFFTSRVGGRRLAS</sequence>
<reference evidence="3 4" key="1">
    <citation type="submission" date="2020-10" db="EMBL/GenBank/DDBJ databases">
        <title>Ca. Dormibacterota MAGs.</title>
        <authorList>
            <person name="Montgomery K."/>
        </authorList>
    </citation>
    <scope>NUCLEOTIDE SEQUENCE [LARGE SCALE GENOMIC DNA]</scope>
    <source>
        <strain evidence="3">SC8811_S16_3</strain>
    </source>
</reference>
<keyword evidence="3" id="KW-0482">Metalloprotease</keyword>
<dbReference type="EMBL" id="JAEKNQ010000021">
    <property type="protein sequence ID" value="MBJ7602662.1"/>
    <property type="molecule type" value="Genomic_DNA"/>
</dbReference>
<dbReference type="RefSeq" id="WP_338177379.1">
    <property type="nucleotide sequence ID" value="NZ_JAEKNQ010000021.1"/>
</dbReference>
<feature type="transmembrane region" description="Helical" evidence="1">
    <location>
        <begin position="303"/>
        <end position="321"/>
    </location>
</feature>
<feature type="transmembrane region" description="Helical" evidence="1">
    <location>
        <begin position="44"/>
        <end position="65"/>
    </location>
</feature>
<comment type="caution">
    <text evidence="3">The sequence shown here is derived from an EMBL/GenBank/DDBJ whole genome shotgun (WGS) entry which is preliminary data.</text>
</comment>
<proteinExistence type="predicted"/>
<gene>
    <name evidence="3" type="ORF">JF888_05645</name>
</gene>
<keyword evidence="1" id="KW-0812">Transmembrane</keyword>
<name>A0A934NGV0_9BACT</name>
<dbReference type="InterPro" id="IPR003675">
    <property type="entry name" value="Rce1/LyrA-like_dom"/>
</dbReference>
<dbReference type="Pfam" id="PF02517">
    <property type="entry name" value="Rce1-like"/>
    <property type="match status" value="1"/>
</dbReference>
<feature type="transmembrane region" description="Helical" evidence="1">
    <location>
        <begin position="117"/>
        <end position="136"/>
    </location>
</feature>
<protein>
    <submittedName>
        <fullName evidence="3">CPBP family intramembrane metalloprotease</fullName>
    </submittedName>
</protein>
<dbReference type="AlphaFoldDB" id="A0A934NGV0"/>
<feature type="transmembrane region" description="Helical" evidence="1">
    <location>
        <begin position="157"/>
        <end position="177"/>
    </location>
</feature>